<evidence type="ECO:0000313" key="3">
    <source>
        <dbReference type="Proteomes" id="UP000317171"/>
    </source>
</evidence>
<dbReference type="InterPro" id="IPR045394">
    <property type="entry name" value="Abhydrolase_dom"/>
</dbReference>
<dbReference type="EMBL" id="CP036269">
    <property type="protein sequence ID" value="QDT43066.1"/>
    <property type="molecule type" value="Genomic_DNA"/>
</dbReference>
<protein>
    <recommendedName>
        <fullName evidence="1">Alpha/beta hydrolase domain-containing protein</fullName>
    </recommendedName>
</protein>
<organism evidence="2 3">
    <name type="scientific">Gimesia alba</name>
    <dbReference type="NCBI Taxonomy" id="2527973"/>
    <lineage>
        <taxon>Bacteria</taxon>
        <taxon>Pseudomonadati</taxon>
        <taxon>Planctomycetota</taxon>
        <taxon>Planctomycetia</taxon>
        <taxon>Planctomycetales</taxon>
        <taxon>Planctomycetaceae</taxon>
        <taxon>Gimesia</taxon>
    </lineage>
</organism>
<feature type="domain" description="Alpha/beta hydrolase" evidence="1">
    <location>
        <begin position="282"/>
        <end position="667"/>
    </location>
</feature>
<dbReference type="Proteomes" id="UP000317171">
    <property type="component" value="Chromosome"/>
</dbReference>
<dbReference type="Pfam" id="PF20091">
    <property type="entry name" value="Abhydrolase_10"/>
    <property type="match status" value="1"/>
</dbReference>
<dbReference type="KEGG" id="gaz:Pan241w_31630"/>
<reference evidence="2 3" key="1">
    <citation type="submission" date="2019-02" db="EMBL/GenBank/DDBJ databases">
        <title>Deep-cultivation of Planctomycetes and their phenomic and genomic characterization uncovers novel biology.</title>
        <authorList>
            <person name="Wiegand S."/>
            <person name="Jogler M."/>
            <person name="Boedeker C."/>
            <person name="Pinto D."/>
            <person name="Vollmers J."/>
            <person name="Rivas-Marin E."/>
            <person name="Kohn T."/>
            <person name="Peeters S.H."/>
            <person name="Heuer A."/>
            <person name="Rast P."/>
            <person name="Oberbeckmann S."/>
            <person name="Bunk B."/>
            <person name="Jeske O."/>
            <person name="Meyerdierks A."/>
            <person name="Storesund J.E."/>
            <person name="Kallscheuer N."/>
            <person name="Luecker S."/>
            <person name="Lage O.M."/>
            <person name="Pohl T."/>
            <person name="Merkel B.J."/>
            <person name="Hornburger P."/>
            <person name="Mueller R.-W."/>
            <person name="Bruemmer F."/>
            <person name="Labrenz M."/>
            <person name="Spormann A.M."/>
            <person name="Op den Camp H."/>
            <person name="Overmann J."/>
            <person name="Amann R."/>
            <person name="Jetten M.S.M."/>
            <person name="Mascher T."/>
            <person name="Medema M.H."/>
            <person name="Devos D.P."/>
            <person name="Kaster A.-K."/>
            <person name="Ovreas L."/>
            <person name="Rohde M."/>
            <person name="Galperin M.Y."/>
            <person name="Jogler C."/>
        </authorList>
    </citation>
    <scope>NUCLEOTIDE SEQUENCE [LARGE SCALE GENOMIC DNA]</scope>
    <source>
        <strain evidence="2 3">Pan241w</strain>
    </source>
</reference>
<gene>
    <name evidence="2" type="ORF">Pan241w_31630</name>
</gene>
<accession>A0A517RGR8</accession>
<name>A0A517RGR8_9PLAN</name>
<dbReference type="RefSeq" id="WP_145217329.1">
    <property type="nucleotide sequence ID" value="NZ_CP036269.1"/>
</dbReference>
<evidence type="ECO:0000259" key="1">
    <source>
        <dbReference type="Pfam" id="PF20091"/>
    </source>
</evidence>
<dbReference type="OrthoDB" id="222879at2"/>
<evidence type="ECO:0000313" key="2">
    <source>
        <dbReference type="EMBL" id="QDT43066.1"/>
    </source>
</evidence>
<sequence>MNHQLRVFVITIVFGLLSSSLSAEVKRFEITAREPFASGQTFGEVGAYERIVGRVYYELDPDLLQNQNVIDLELAPRNERGRVELSADLIILAPQDLSKGNGALLYGVNNRGNLTALRLLNYATGSNDPKEKKHAGDGFLMRSGFTVVWSGWDGELLPGNSRMRLYPPPITKKITGKVRCEIVPSSDTTRMVVNWDNHGSYRPTAEGLKTASLTHRLLAGHPRVLIPRTEWKFHISDVESDSPAQLPKVELEYPQGLKKLHIYELIYEAQDPVVMGTGFTSVRDLVSALKHGTGKDNPLLVDGKSLIQRAHSIGVSQSGRFLREMIYWGFNQDEEGRKVFDGVIPHVSGSGMGSFNHRFAQPTRHAGQHDHHDYPPDRFPFTYGRQTDPLSGLTAGILERAEFSGTAPLVMHTQSSSEYWNRSGSLSHTDPLGKNDVKIPENVRLYIFGGTQHGPSRFTTEIGDGQTAPNPADYKPFLRALLLSLDRWVENGTEPPPSVYPKICDRTLVSWTQNATGFPYIPGIRYPAVIQQPSFLDFGPRWHSQRIVDFQPPIARGDYTVLVPRSGPDGNELGCLSAPEVAVPVATYTSWRLRDENGPAANQLYSLSGSYIPFPVTKADRDKSSDPRRSVEERYGTLKNYLNQLAAQCVEYEKAGYLVKEDTERILQTQRERVTFLFSKFDSAAGSSLPAQGN</sequence>
<proteinExistence type="predicted"/>
<dbReference type="AlphaFoldDB" id="A0A517RGR8"/>
<keyword evidence="3" id="KW-1185">Reference proteome</keyword>